<keyword evidence="5 6" id="KW-0472">Membrane</keyword>
<dbReference type="InterPro" id="IPR020846">
    <property type="entry name" value="MFS_dom"/>
</dbReference>
<proteinExistence type="predicted"/>
<evidence type="ECO:0000313" key="8">
    <source>
        <dbReference type="EMBL" id="KKC39447.1"/>
    </source>
</evidence>
<evidence type="ECO:0000256" key="4">
    <source>
        <dbReference type="ARBA" id="ARBA00022989"/>
    </source>
</evidence>
<feature type="transmembrane region" description="Helical" evidence="6">
    <location>
        <begin position="370"/>
        <end position="393"/>
    </location>
</feature>
<evidence type="ECO:0000256" key="2">
    <source>
        <dbReference type="ARBA" id="ARBA00022475"/>
    </source>
</evidence>
<name>A0A0F5QEM4_9HYPH</name>
<dbReference type="GO" id="GO:0022857">
    <property type="term" value="F:transmembrane transporter activity"/>
    <property type="evidence" value="ECO:0007669"/>
    <property type="project" value="InterPro"/>
</dbReference>
<dbReference type="CDD" id="cd06173">
    <property type="entry name" value="MFS_MefA_like"/>
    <property type="match status" value="1"/>
</dbReference>
<evidence type="ECO:0000259" key="7">
    <source>
        <dbReference type="PROSITE" id="PS50850"/>
    </source>
</evidence>
<dbReference type="InterPro" id="IPR036259">
    <property type="entry name" value="MFS_trans_sf"/>
</dbReference>
<sequence length="413" mass="42501">MPRSFLALSVATVLSTSGTRLSAIAIPWLVLTTTGSPVLTGLVGFAEMLPYVLAKALGGPLIDRLGARRVAVWCDCLSTLAVSLVPLFYWAGLLSIWVLLPLVALIGVLRAPSDASKQALVPSVAAMGKLPLERVTGVVGASDRLAGTLGAAGAGILIGLLGSGPALLANALAFLLSAIVLAAGVPARAETSTPEPATPSTYAAELAAGWQVLRRDPVLIGLTIMVAFTNLFDQAYSIVLLPVWVRTAGLDVAWVGILLATFSGAAIVGAALAAIYGPRLPRLLLYTLGFICAGPLAMGIYAANLPLPVIVVVLLLGGFAAGFINPIISAILFERTPTPMVGRVVALTGALSWALIPFGGLYAGVLVDNLGILTAMGITAALYLLVISAPLTVRSFRQMGRRPLVAHDLPQPG</sequence>
<comment type="subcellular location">
    <subcellularLocation>
        <location evidence="1">Cell membrane</location>
        <topology evidence="1">Multi-pass membrane protein</topology>
    </subcellularLocation>
</comment>
<dbReference type="EMBL" id="LANJ01000011">
    <property type="protein sequence ID" value="KKC39447.1"/>
    <property type="molecule type" value="Genomic_DNA"/>
</dbReference>
<evidence type="ECO:0000256" key="6">
    <source>
        <dbReference type="SAM" id="Phobius"/>
    </source>
</evidence>
<dbReference type="Proteomes" id="UP000033411">
    <property type="component" value="Unassembled WGS sequence"/>
</dbReference>
<feature type="transmembrane region" description="Helical" evidence="6">
    <location>
        <begin position="309"/>
        <end position="332"/>
    </location>
</feature>
<evidence type="ECO:0000256" key="5">
    <source>
        <dbReference type="ARBA" id="ARBA00023136"/>
    </source>
</evidence>
<dbReference type="PANTHER" id="PTHR23513:SF6">
    <property type="entry name" value="MAJOR FACILITATOR SUPERFAMILY ASSOCIATED DOMAIN-CONTAINING PROTEIN"/>
    <property type="match status" value="1"/>
</dbReference>
<gene>
    <name evidence="8" type="ORF">WH87_04355</name>
</gene>
<feature type="transmembrane region" description="Helical" evidence="6">
    <location>
        <begin position="94"/>
        <end position="111"/>
    </location>
</feature>
<dbReference type="PROSITE" id="PS50850">
    <property type="entry name" value="MFS"/>
    <property type="match status" value="1"/>
</dbReference>
<evidence type="ECO:0000256" key="3">
    <source>
        <dbReference type="ARBA" id="ARBA00022692"/>
    </source>
</evidence>
<dbReference type="STRING" id="1293439.WH87_04355"/>
<dbReference type="GO" id="GO:0005886">
    <property type="term" value="C:plasma membrane"/>
    <property type="evidence" value="ECO:0007669"/>
    <property type="project" value="UniProtKB-SubCell"/>
</dbReference>
<dbReference type="Gene3D" id="1.20.1250.20">
    <property type="entry name" value="MFS general substrate transporter like domains"/>
    <property type="match status" value="1"/>
</dbReference>
<dbReference type="RefSeq" id="WP_046138328.1">
    <property type="nucleotide sequence ID" value="NZ_LANJ01000011.1"/>
</dbReference>
<dbReference type="Pfam" id="PF07690">
    <property type="entry name" value="MFS_1"/>
    <property type="match status" value="1"/>
</dbReference>
<feature type="transmembrane region" description="Helical" evidence="6">
    <location>
        <begin position="283"/>
        <end position="303"/>
    </location>
</feature>
<dbReference type="PATRIC" id="fig|1293439.3.peg.429"/>
<feature type="transmembrane region" description="Helical" evidence="6">
    <location>
        <begin position="253"/>
        <end position="276"/>
    </location>
</feature>
<feature type="domain" description="Major facilitator superfamily (MFS) profile" evidence="7">
    <location>
        <begin position="4"/>
        <end position="398"/>
    </location>
</feature>
<feature type="transmembrane region" description="Helical" evidence="6">
    <location>
        <begin position="144"/>
        <end position="161"/>
    </location>
</feature>
<dbReference type="SUPFAM" id="SSF103473">
    <property type="entry name" value="MFS general substrate transporter"/>
    <property type="match status" value="1"/>
</dbReference>
<reference evidence="8 9" key="1">
    <citation type="submission" date="2015-03" db="EMBL/GenBank/DDBJ databases">
        <authorList>
            <person name="Lepp D."/>
            <person name="Hassan Y.I."/>
            <person name="Li X.-Z."/>
            <person name="Zhou T."/>
        </authorList>
    </citation>
    <scope>NUCLEOTIDE SEQUENCE [LARGE SCALE GENOMIC DNA]</scope>
    <source>
        <strain evidence="8 9">E84</strain>
    </source>
</reference>
<keyword evidence="4 6" id="KW-1133">Transmembrane helix</keyword>
<evidence type="ECO:0000313" key="9">
    <source>
        <dbReference type="Proteomes" id="UP000033411"/>
    </source>
</evidence>
<keyword evidence="9" id="KW-1185">Reference proteome</keyword>
<dbReference type="InterPro" id="IPR011701">
    <property type="entry name" value="MFS"/>
</dbReference>
<evidence type="ECO:0000256" key="1">
    <source>
        <dbReference type="ARBA" id="ARBA00004651"/>
    </source>
</evidence>
<protein>
    <submittedName>
        <fullName evidence="8">MFS transporter permease</fullName>
    </submittedName>
</protein>
<keyword evidence="2" id="KW-1003">Cell membrane</keyword>
<keyword evidence="3 6" id="KW-0812">Transmembrane</keyword>
<dbReference type="PANTHER" id="PTHR23513">
    <property type="entry name" value="INTEGRAL MEMBRANE EFFLUX PROTEIN-RELATED"/>
    <property type="match status" value="1"/>
</dbReference>
<feature type="transmembrane region" description="Helical" evidence="6">
    <location>
        <begin position="344"/>
        <end position="364"/>
    </location>
</feature>
<dbReference type="AlphaFoldDB" id="A0A0F5QEM4"/>
<feature type="transmembrane region" description="Helical" evidence="6">
    <location>
        <begin position="167"/>
        <end position="185"/>
    </location>
</feature>
<organism evidence="8 9">
    <name type="scientific">Devosia epidermidihirudinis</name>
    <dbReference type="NCBI Taxonomy" id="1293439"/>
    <lineage>
        <taxon>Bacteria</taxon>
        <taxon>Pseudomonadati</taxon>
        <taxon>Pseudomonadota</taxon>
        <taxon>Alphaproteobacteria</taxon>
        <taxon>Hyphomicrobiales</taxon>
        <taxon>Devosiaceae</taxon>
        <taxon>Devosia</taxon>
    </lineage>
</organism>
<feature type="transmembrane region" description="Helical" evidence="6">
    <location>
        <begin position="218"/>
        <end position="241"/>
    </location>
</feature>
<accession>A0A0F5QEM4</accession>
<comment type="caution">
    <text evidence="8">The sequence shown here is derived from an EMBL/GenBank/DDBJ whole genome shotgun (WGS) entry which is preliminary data.</text>
</comment>